<evidence type="ECO:0000256" key="15">
    <source>
        <dbReference type="ARBA" id="ARBA00022912"/>
    </source>
</evidence>
<evidence type="ECO:0000259" key="25">
    <source>
        <dbReference type="PROSITE" id="PS50885"/>
    </source>
</evidence>
<keyword evidence="8" id="KW-0808">Transferase</keyword>
<dbReference type="GO" id="GO:0005886">
    <property type="term" value="C:plasma membrane"/>
    <property type="evidence" value="ECO:0007669"/>
    <property type="project" value="UniProtKB-SubCell"/>
</dbReference>
<keyword evidence="14" id="KW-0460">Magnesium</keyword>
<evidence type="ECO:0000256" key="1">
    <source>
        <dbReference type="ARBA" id="ARBA00000085"/>
    </source>
</evidence>
<dbReference type="InterPro" id="IPR003661">
    <property type="entry name" value="HisK_dim/P_dom"/>
</dbReference>
<keyword evidence="19" id="KW-0843">Virulence</keyword>
<dbReference type="SMART" id="SM00304">
    <property type="entry name" value="HAMP"/>
    <property type="match status" value="1"/>
</dbReference>
<dbReference type="EC" id="2.7.13.3" evidence="5"/>
<dbReference type="InterPro" id="IPR050980">
    <property type="entry name" value="2C_sensor_his_kinase"/>
</dbReference>
<comment type="catalytic activity">
    <reaction evidence="1">
        <text>ATP + protein L-histidine = ADP + protein N-phospho-L-histidine.</text>
        <dbReference type="EC" id="2.7.13.3"/>
    </reaction>
</comment>
<keyword evidence="10" id="KW-0547">Nucleotide-binding</keyword>
<evidence type="ECO:0000256" key="9">
    <source>
        <dbReference type="ARBA" id="ARBA00022692"/>
    </source>
</evidence>
<gene>
    <name evidence="26" type="ORF">BJ992_003159</name>
</gene>
<dbReference type="Pfam" id="PF00512">
    <property type="entry name" value="HisKA"/>
    <property type="match status" value="1"/>
</dbReference>
<evidence type="ECO:0000256" key="8">
    <source>
        <dbReference type="ARBA" id="ARBA00022679"/>
    </source>
</evidence>
<dbReference type="InterPro" id="IPR003594">
    <property type="entry name" value="HATPase_dom"/>
</dbReference>
<evidence type="ECO:0000256" key="19">
    <source>
        <dbReference type="ARBA" id="ARBA00023026"/>
    </source>
</evidence>
<evidence type="ECO:0000256" key="20">
    <source>
        <dbReference type="ARBA" id="ARBA00023211"/>
    </source>
</evidence>
<keyword evidence="23" id="KW-0472">Membrane</keyword>
<comment type="cofactor">
    <cofactor evidence="3">
        <name>Mg(2+)</name>
        <dbReference type="ChEBI" id="CHEBI:18420"/>
    </cofactor>
</comment>
<keyword evidence="20" id="KW-0464">Manganese</keyword>
<feature type="transmembrane region" description="Helical" evidence="23">
    <location>
        <begin position="143"/>
        <end position="162"/>
    </location>
</feature>
<evidence type="ECO:0000256" key="12">
    <source>
        <dbReference type="ARBA" id="ARBA00022801"/>
    </source>
</evidence>
<evidence type="ECO:0000256" key="17">
    <source>
        <dbReference type="ARBA" id="ARBA00023012"/>
    </source>
</evidence>
<dbReference type="SUPFAM" id="SSF47384">
    <property type="entry name" value="Homodimeric domain of signal transducing histidine kinase"/>
    <property type="match status" value="1"/>
</dbReference>
<dbReference type="InterPro" id="IPR005467">
    <property type="entry name" value="His_kinase_dom"/>
</dbReference>
<dbReference type="InterPro" id="IPR036097">
    <property type="entry name" value="HisK_dim/P_sf"/>
</dbReference>
<evidence type="ECO:0000256" key="5">
    <source>
        <dbReference type="ARBA" id="ARBA00012438"/>
    </source>
</evidence>
<evidence type="ECO:0000313" key="27">
    <source>
        <dbReference type="Proteomes" id="UP000555564"/>
    </source>
</evidence>
<evidence type="ECO:0000256" key="6">
    <source>
        <dbReference type="ARBA" id="ARBA00022475"/>
    </source>
</evidence>
<dbReference type="Gene3D" id="1.10.287.130">
    <property type="match status" value="1"/>
</dbReference>
<keyword evidence="12" id="KW-0378">Hydrolase</keyword>
<dbReference type="SMART" id="SM00387">
    <property type="entry name" value="HATPase_c"/>
    <property type="match status" value="1"/>
</dbReference>
<dbReference type="PROSITE" id="PS50109">
    <property type="entry name" value="HIS_KIN"/>
    <property type="match status" value="1"/>
</dbReference>
<sequence>MRRRLLVLVGSMVSLALVAFVVPLAVLALMLAGDRATADALVRAQSLVPVVSAGSPAALGLAVQQANSSGGYPLTVFLSDGSALGAPAERSDAVRLAFTGRSLTAQADGGREIVVAVTGPSAGAAVIRTFVTDAELTRGVRRAWLILALVGTGVLVVSLVVADRLARSQIRLIAGMAGVSHRLAAGDLTARAPAEGPKELRQVAGALNHLARRIRVLLAQEREAVADLSHQLRTPLTVLRLEAEALPPSEQATRVGAAVDAMERMVTQVIQEARRSRHDEPGECDAAEVVAARVHHWSMLASDQDRPVTRHLAPPPLIVGVGEEPLTACVDALLENVFAHTPEATAFTVTLTPREGGGAILTVADDGPGFPHPGALRRGVSGRSSTGLGLDIVRRTAERSGGSATLTTSPDGGATVTVEFGHQTPT</sequence>
<evidence type="ECO:0000256" key="13">
    <source>
        <dbReference type="ARBA" id="ARBA00022840"/>
    </source>
</evidence>
<evidence type="ECO:0000256" key="2">
    <source>
        <dbReference type="ARBA" id="ARBA00001936"/>
    </source>
</evidence>
<dbReference type="EMBL" id="JACHIU010000001">
    <property type="protein sequence ID" value="MBB6473728.1"/>
    <property type="molecule type" value="Genomic_DNA"/>
</dbReference>
<keyword evidence="6" id="KW-1003">Cell membrane</keyword>
<keyword evidence="17" id="KW-0902">Two-component regulatory system</keyword>
<keyword evidence="27" id="KW-1185">Reference proteome</keyword>
<evidence type="ECO:0000256" key="4">
    <source>
        <dbReference type="ARBA" id="ARBA00004651"/>
    </source>
</evidence>
<dbReference type="InterPro" id="IPR036890">
    <property type="entry name" value="HATPase_C_sf"/>
</dbReference>
<dbReference type="PRINTS" id="PR00344">
    <property type="entry name" value="BCTRLSENSOR"/>
</dbReference>
<name>A0A7X0IGV4_9ACTN</name>
<keyword evidence="18" id="KW-0346">Stress response</keyword>
<evidence type="ECO:0000256" key="21">
    <source>
        <dbReference type="ARBA" id="ARBA00040454"/>
    </source>
</evidence>
<keyword evidence="11 26" id="KW-0418">Kinase</keyword>
<evidence type="ECO:0000256" key="11">
    <source>
        <dbReference type="ARBA" id="ARBA00022777"/>
    </source>
</evidence>
<dbReference type="CDD" id="cd06225">
    <property type="entry name" value="HAMP"/>
    <property type="match status" value="1"/>
</dbReference>
<dbReference type="PANTHER" id="PTHR44936">
    <property type="entry name" value="SENSOR PROTEIN CREC"/>
    <property type="match status" value="1"/>
</dbReference>
<proteinExistence type="predicted"/>
<evidence type="ECO:0000256" key="14">
    <source>
        <dbReference type="ARBA" id="ARBA00022842"/>
    </source>
</evidence>
<feature type="domain" description="HAMP" evidence="25">
    <location>
        <begin position="167"/>
        <end position="219"/>
    </location>
</feature>
<protein>
    <recommendedName>
        <fullName evidence="21">Signal transduction histidine-protein kinase/phosphatase MprB</fullName>
        <ecNumber evidence="5">2.7.13.3</ecNumber>
    </recommendedName>
    <alternativeName>
        <fullName evidence="22">Mycobacterial persistence regulator B</fullName>
    </alternativeName>
</protein>
<dbReference type="InterPro" id="IPR003660">
    <property type="entry name" value="HAMP_dom"/>
</dbReference>
<dbReference type="SUPFAM" id="SSF55874">
    <property type="entry name" value="ATPase domain of HSP90 chaperone/DNA topoisomerase II/histidine kinase"/>
    <property type="match status" value="1"/>
</dbReference>
<reference evidence="26 27" key="1">
    <citation type="submission" date="2020-08" db="EMBL/GenBank/DDBJ databases">
        <title>Sequencing the genomes of 1000 actinobacteria strains.</title>
        <authorList>
            <person name="Klenk H.-P."/>
        </authorList>
    </citation>
    <scope>NUCLEOTIDE SEQUENCE [LARGE SCALE GENOMIC DNA]</scope>
    <source>
        <strain evidence="26 27">DSM 44936</strain>
    </source>
</reference>
<evidence type="ECO:0000256" key="10">
    <source>
        <dbReference type="ARBA" id="ARBA00022741"/>
    </source>
</evidence>
<comment type="cofactor">
    <cofactor evidence="2">
        <name>Mn(2+)</name>
        <dbReference type="ChEBI" id="CHEBI:29035"/>
    </cofactor>
</comment>
<dbReference type="GO" id="GO:0000155">
    <property type="term" value="F:phosphorelay sensor kinase activity"/>
    <property type="evidence" value="ECO:0007669"/>
    <property type="project" value="InterPro"/>
</dbReference>
<keyword evidence="9 23" id="KW-0812">Transmembrane</keyword>
<organism evidence="26 27">
    <name type="scientific">Sphaerisporangium rubeum</name>
    <dbReference type="NCBI Taxonomy" id="321317"/>
    <lineage>
        <taxon>Bacteria</taxon>
        <taxon>Bacillati</taxon>
        <taxon>Actinomycetota</taxon>
        <taxon>Actinomycetes</taxon>
        <taxon>Streptosporangiales</taxon>
        <taxon>Streptosporangiaceae</taxon>
        <taxon>Sphaerisporangium</taxon>
    </lineage>
</organism>
<dbReference type="GO" id="GO:0004721">
    <property type="term" value="F:phosphoprotein phosphatase activity"/>
    <property type="evidence" value="ECO:0007669"/>
    <property type="project" value="UniProtKB-KW"/>
</dbReference>
<dbReference type="Pfam" id="PF02518">
    <property type="entry name" value="HATPase_c"/>
    <property type="match status" value="1"/>
</dbReference>
<dbReference type="Gene3D" id="3.30.565.10">
    <property type="entry name" value="Histidine kinase-like ATPase, C-terminal domain"/>
    <property type="match status" value="1"/>
</dbReference>
<dbReference type="PROSITE" id="PS50885">
    <property type="entry name" value="HAMP"/>
    <property type="match status" value="1"/>
</dbReference>
<keyword evidence="15" id="KW-0904">Protein phosphatase</keyword>
<dbReference type="AlphaFoldDB" id="A0A7X0IGV4"/>
<evidence type="ECO:0000256" key="16">
    <source>
        <dbReference type="ARBA" id="ARBA00022989"/>
    </source>
</evidence>
<comment type="subcellular location">
    <subcellularLocation>
        <location evidence="4">Cell membrane</location>
        <topology evidence="4">Multi-pass membrane protein</topology>
    </subcellularLocation>
</comment>
<feature type="domain" description="Histidine kinase" evidence="24">
    <location>
        <begin position="227"/>
        <end position="424"/>
    </location>
</feature>
<dbReference type="SMART" id="SM00388">
    <property type="entry name" value="HisKA"/>
    <property type="match status" value="1"/>
</dbReference>
<comment type="caution">
    <text evidence="26">The sequence shown here is derived from an EMBL/GenBank/DDBJ whole genome shotgun (WGS) entry which is preliminary data.</text>
</comment>
<evidence type="ECO:0000256" key="7">
    <source>
        <dbReference type="ARBA" id="ARBA00022553"/>
    </source>
</evidence>
<dbReference type="InterPro" id="IPR004358">
    <property type="entry name" value="Sig_transdc_His_kin-like_C"/>
</dbReference>
<evidence type="ECO:0000256" key="22">
    <source>
        <dbReference type="ARBA" id="ARBA00041776"/>
    </source>
</evidence>
<dbReference type="Proteomes" id="UP000555564">
    <property type="component" value="Unassembled WGS sequence"/>
</dbReference>
<evidence type="ECO:0000256" key="18">
    <source>
        <dbReference type="ARBA" id="ARBA00023016"/>
    </source>
</evidence>
<dbReference type="Pfam" id="PF00672">
    <property type="entry name" value="HAMP"/>
    <property type="match status" value="1"/>
</dbReference>
<dbReference type="PANTHER" id="PTHR44936:SF9">
    <property type="entry name" value="SENSOR PROTEIN CREC"/>
    <property type="match status" value="1"/>
</dbReference>
<dbReference type="GO" id="GO:0005524">
    <property type="term" value="F:ATP binding"/>
    <property type="evidence" value="ECO:0007669"/>
    <property type="project" value="UniProtKB-KW"/>
</dbReference>
<evidence type="ECO:0000256" key="3">
    <source>
        <dbReference type="ARBA" id="ARBA00001946"/>
    </source>
</evidence>
<accession>A0A7X0IGV4</accession>
<keyword evidence="13" id="KW-0067">ATP-binding</keyword>
<keyword evidence="7" id="KW-0597">Phosphoprotein</keyword>
<dbReference type="RefSeq" id="WP_184981693.1">
    <property type="nucleotide sequence ID" value="NZ_BAAALO010000035.1"/>
</dbReference>
<evidence type="ECO:0000259" key="24">
    <source>
        <dbReference type="PROSITE" id="PS50109"/>
    </source>
</evidence>
<evidence type="ECO:0000313" key="26">
    <source>
        <dbReference type="EMBL" id="MBB6473728.1"/>
    </source>
</evidence>
<evidence type="ECO:0000256" key="23">
    <source>
        <dbReference type="SAM" id="Phobius"/>
    </source>
</evidence>
<keyword evidence="16 23" id="KW-1133">Transmembrane helix</keyword>
<dbReference type="CDD" id="cd00082">
    <property type="entry name" value="HisKA"/>
    <property type="match status" value="1"/>
</dbReference>